<accession>W4GJE5</accession>
<feature type="coiled-coil region" evidence="1">
    <location>
        <begin position="34"/>
        <end position="61"/>
    </location>
</feature>
<sequence>MEDTHVRRRKTRTRMPNFREIKLIRDRESKRIIRQQYIADCRALKDELAELTGRLRALQNARTSVSSLPWHEVATSMSEAMEESLSESKRLQLHVARAKLVSARLVQWIQSSVAPDLKMYWTSHHHMRRFSNLAEDSMHVHVSTRCSFVIIQTSIEADMPRVAYALFQATLGLKALTKTLARVCAYGKVV</sequence>
<name>W4GJE5_APHAT</name>
<dbReference type="AlphaFoldDB" id="W4GJE5"/>
<keyword evidence="1" id="KW-0175">Coiled coil</keyword>
<dbReference type="EMBL" id="KI913128">
    <property type="protein sequence ID" value="ETV79456.1"/>
    <property type="molecule type" value="Genomic_DNA"/>
</dbReference>
<evidence type="ECO:0000313" key="2">
    <source>
        <dbReference type="EMBL" id="ETV79456.1"/>
    </source>
</evidence>
<organism evidence="2">
    <name type="scientific">Aphanomyces astaci</name>
    <name type="common">Crayfish plague agent</name>
    <dbReference type="NCBI Taxonomy" id="112090"/>
    <lineage>
        <taxon>Eukaryota</taxon>
        <taxon>Sar</taxon>
        <taxon>Stramenopiles</taxon>
        <taxon>Oomycota</taxon>
        <taxon>Saprolegniomycetes</taxon>
        <taxon>Saprolegniales</taxon>
        <taxon>Verrucalvaceae</taxon>
        <taxon>Aphanomyces</taxon>
    </lineage>
</organism>
<gene>
    <name evidence="2" type="ORF">H257_07457</name>
</gene>
<reference evidence="2" key="1">
    <citation type="submission" date="2013-12" db="EMBL/GenBank/DDBJ databases">
        <title>The Genome Sequence of Aphanomyces astaci APO3.</title>
        <authorList>
            <consortium name="The Broad Institute Genomics Platform"/>
            <person name="Russ C."/>
            <person name="Tyler B."/>
            <person name="van West P."/>
            <person name="Dieguez-Uribeondo J."/>
            <person name="Young S.K."/>
            <person name="Zeng Q."/>
            <person name="Gargeya S."/>
            <person name="Fitzgerald M."/>
            <person name="Abouelleil A."/>
            <person name="Alvarado L."/>
            <person name="Chapman S.B."/>
            <person name="Gainer-Dewar J."/>
            <person name="Goldberg J."/>
            <person name="Griggs A."/>
            <person name="Gujja S."/>
            <person name="Hansen M."/>
            <person name="Howarth C."/>
            <person name="Imamovic A."/>
            <person name="Ireland A."/>
            <person name="Larimer J."/>
            <person name="McCowan C."/>
            <person name="Murphy C."/>
            <person name="Pearson M."/>
            <person name="Poon T.W."/>
            <person name="Priest M."/>
            <person name="Roberts A."/>
            <person name="Saif S."/>
            <person name="Shea T."/>
            <person name="Sykes S."/>
            <person name="Wortman J."/>
            <person name="Nusbaum C."/>
            <person name="Birren B."/>
        </authorList>
    </citation>
    <scope>NUCLEOTIDE SEQUENCE [LARGE SCALE GENOMIC DNA]</scope>
    <source>
        <strain evidence="2">APO3</strain>
    </source>
</reference>
<dbReference type="GeneID" id="20809453"/>
<dbReference type="RefSeq" id="XP_009831297.1">
    <property type="nucleotide sequence ID" value="XM_009832995.1"/>
</dbReference>
<protein>
    <submittedName>
        <fullName evidence="2">Uncharacterized protein</fullName>
    </submittedName>
</protein>
<evidence type="ECO:0000256" key="1">
    <source>
        <dbReference type="SAM" id="Coils"/>
    </source>
</evidence>
<proteinExistence type="predicted"/>
<dbReference type="VEuPathDB" id="FungiDB:H257_07457"/>